<feature type="signal peptide" evidence="2">
    <location>
        <begin position="1"/>
        <end position="19"/>
    </location>
</feature>
<reference evidence="4" key="2">
    <citation type="submission" date="2010-07" db="EMBL/GenBank/DDBJ databases">
        <authorList>
            <consortium name="The Broad Institute Genome Sequencing Platform"/>
            <consortium name="Broad Institute Genome Sequencing Center for Infectious Disease"/>
            <person name="Ma L.-J."/>
            <person name="Dead R."/>
            <person name="Young S."/>
            <person name="Zeng Q."/>
            <person name="Koehrsen M."/>
            <person name="Alvarado L."/>
            <person name="Berlin A."/>
            <person name="Chapman S.B."/>
            <person name="Chen Z."/>
            <person name="Freedman E."/>
            <person name="Gellesch M."/>
            <person name="Goldberg J."/>
            <person name="Griggs A."/>
            <person name="Gujja S."/>
            <person name="Heilman E.R."/>
            <person name="Heiman D."/>
            <person name="Hepburn T."/>
            <person name="Howarth C."/>
            <person name="Jen D."/>
            <person name="Larson L."/>
            <person name="Mehta T."/>
            <person name="Neiman D."/>
            <person name="Pearson M."/>
            <person name="Roberts A."/>
            <person name="Saif S."/>
            <person name="Shea T."/>
            <person name="Shenoy N."/>
            <person name="Sisk P."/>
            <person name="Stolte C."/>
            <person name="Sykes S."/>
            <person name="Walk T."/>
            <person name="White J."/>
            <person name="Yandava C."/>
            <person name="Haas B."/>
            <person name="Nusbaum C."/>
            <person name="Birren B."/>
        </authorList>
    </citation>
    <scope>NUCLEOTIDE SEQUENCE</scope>
    <source>
        <strain evidence="4">R3-111a-1</strain>
    </source>
</reference>
<keyword evidence="2" id="KW-0732">Signal</keyword>
<dbReference type="InterPro" id="IPR000757">
    <property type="entry name" value="Beta-glucanase-like"/>
</dbReference>
<dbReference type="Pfam" id="PF26113">
    <property type="entry name" value="GH16_XgeA"/>
    <property type="match status" value="1"/>
</dbReference>
<dbReference type="InterPro" id="IPR050546">
    <property type="entry name" value="Glycosyl_Hydrlase_16"/>
</dbReference>
<dbReference type="GO" id="GO:0009251">
    <property type="term" value="P:glucan catabolic process"/>
    <property type="evidence" value="ECO:0007669"/>
    <property type="project" value="TreeGrafter"/>
</dbReference>
<dbReference type="PANTHER" id="PTHR10963">
    <property type="entry name" value="GLYCOSYL HYDROLASE-RELATED"/>
    <property type="match status" value="1"/>
</dbReference>
<accession>J3P9L0</accession>
<evidence type="ECO:0000313" key="5">
    <source>
        <dbReference type="EnsemblFungi" id="EJT73346"/>
    </source>
</evidence>
<dbReference type="RefSeq" id="XP_009226320.1">
    <property type="nucleotide sequence ID" value="XM_009228056.1"/>
</dbReference>
<dbReference type="eggNOG" id="ENOG502QUM3">
    <property type="taxonomic scope" value="Eukaryota"/>
</dbReference>
<dbReference type="OrthoDB" id="192832at2759"/>
<feature type="region of interest" description="Disordered" evidence="1">
    <location>
        <begin position="83"/>
        <end position="113"/>
    </location>
</feature>
<reference evidence="4" key="3">
    <citation type="submission" date="2010-09" db="EMBL/GenBank/DDBJ databases">
        <title>Annotation of Gaeumannomyces graminis var. tritici R3-111a-1.</title>
        <authorList>
            <consortium name="The Broad Institute Genome Sequencing Platform"/>
            <person name="Ma L.-J."/>
            <person name="Dead R."/>
            <person name="Young S.K."/>
            <person name="Zeng Q."/>
            <person name="Gargeya S."/>
            <person name="Fitzgerald M."/>
            <person name="Haas B."/>
            <person name="Abouelleil A."/>
            <person name="Alvarado L."/>
            <person name="Arachchi H.M."/>
            <person name="Berlin A."/>
            <person name="Brown A."/>
            <person name="Chapman S.B."/>
            <person name="Chen Z."/>
            <person name="Dunbar C."/>
            <person name="Freedman E."/>
            <person name="Gearin G."/>
            <person name="Gellesch M."/>
            <person name="Goldberg J."/>
            <person name="Griggs A."/>
            <person name="Gujja S."/>
            <person name="Heiman D."/>
            <person name="Howarth C."/>
            <person name="Larson L."/>
            <person name="Lui A."/>
            <person name="MacDonald P.J.P."/>
            <person name="Mehta T."/>
            <person name="Montmayeur A."/>
            <person name="Murphy C."/>
            <person name="Neiman D."/>
            <person name="Pearson M."/>
            <person name="Priest M."/>
            <person name="Roberts A."/>
            <person name="Saif S."/>
            <person name="Shea T."/>
            <person name="Shenoy N."/>
            <person name="Sisk P."/>
            <person name="Stolte C."/>
            <person name="Sykes S."/>
            <person name="Yandava C."/>
            <person name="Wortman J."/>
            <person name="Nusbaum C."/>
            <person name="Birren B."/>
        </authorList>
    </citation>
    <scope>NUCLEOTIDE SEQUENCE</scope>
    <source>
        <strain evidence="4">R3-111a-1</strain>
    </source>
</reference>
<evidence type="ECO:0000313" key="6">
    <source>
        <dbReference type="Proteomes" id="UP000006039"/>
    </source>
</evidence>
<keyword evidence="6" id="KW-1185">Reference proteome</keyword>
<dbReference type="SUPFAM" id="SSF49899">
    <property type="entry name" value="Concanavalin A-like lectins/glucanases"/>
    <property type="match status" value="1"/>
</dbReference>
<dbReference type="Gene3D" id="2.60.120.200">
    <property type="match status" value="1"/>
</dbReference>
<evidence type="ECO:0000256" key="1">
    <source>
        <dbReference type="SAM" id="MobiDB-lite"/>
    </source>
</evidence>
<protein>
    <recommendedName>
        <fullName evidence="3">GH16 domain-containing protein</fullName>
    </recommendedName>
</protein>
<dbReference type="InterPro" id="IPR013320">
    <property type="entry name" value="ConA-like_dom_sf"/>
</dbReference>
<dbReference type="AlphaFoldDB" id="J3P9L0"/>
<dbReference type="PROSITE" id="PS51762">
    <property type="entry name" value="GH16_2"/>
    <property type="match status" value="1"/>
</dbReference>
<name>J3P9L0_GAET3</name>
<feature type="chain" id="PRO_5015095095" description="GH16 domain-containing protein" evidence="2">
    <location>
        <begin position="20"/>
        <end position="359"/>
    </location>
</feature>
<evidence type="ECO:0000259" key="3">
    <source>
        <dbReference type="PROSITE" id="PS51762"/>
    </source>
</evidence>
<reference evidence="5" key="4">
    <citation type="journal article" date="2015" name="G3 (Bethesda)">
        <title>Genome sequences of three phytopathogenic species of the Magnaporthaceae family of fungi.</title>
        <authorList>
            <person name="Okagaki L.H."/>
            <person name="Nunes C.C."/>
            <person name="Sailsbery J."/>
            <person name="Clay B."/>
            <person name="Brown D."/>
            <person name="John T."/>
            <person name="Oh Y."/>
            <person name="Young N."/>
            <person name="Fitzgerald M."/>
            <person name="Haas B.J."/>
            <person name="Zeng Q."/>
            <person name="Young S."/>
            <person name="Adiconis X."/>
            <person name="Fan L."/>
            <person name="Levin J.Z."/>
            <person name="Mitchell T.K."/>
            <person name="Okubara P.A."/>
            <person name="Farman M.L."/>
            <person name="Kohn L.M."/>
            <person name="Birren B."/>
            <person name="Ma L.-J."/>
            <person name="Dean R.A."/>
        </authorList>
    </citation>
    <scope>NUCLEOTIDE SEQUENCE</scope>
    <source>
        <strain evidence="5">R3-111a-1</strain>
    </source>
</reference>
<dbReference type="Proteomes" id="UP000006039">
    <property type="component" value="Unassembled WGS sequence"/>
</dbReference>
<dbReference type="STRING" id="644352.J3P9L0"/>
<dbReference type="GeneID" id="20350648"/>
<evidence type="ECO:0000313" key="4">
    <source>
        <dbReference type="EMBL" id="EJT73346.1"/>
    </source>
</evidence>
<evidence type="ECO:0000256" key="2">
    <source>
        <dbReference type="SAM" id="SignalP"/>
    </source>
</evidence>
<feature type="domain" description="GH16" evidence="3">
    <location>
        <begin position="15"/>
        <end position="318"/>
    </location>
</feature>
<gene>
    <name evidence="5" type="primary">20350648</name>
    <name evidence="4" type="ORF">GGTG_10190</name>
</gene>
<dbReference type="HOGENOM" id="CLU_016972_1_1_1"/>
<dbReference type="PANTHER" id="PTHR10963:SF24">
    <property type="entry name" value="GLYCOSIDASE C21B10.07-RELATED"/>
    <property type="match status" value="1"/>
</dbReference>
<dbReference type="VEuPathDB" id="FungiDB:GGTG_10190"/>
<dbReference type="GO" id="GO:0004553">
    <property type="term" value="F:hydrolase activity, hydrolyzing O-glycosyl compounds"/>
    <property type="evidence" value="ECO:0007669"/>
    <property type="project" value="InterPro"/>
</dbReference>
<feature type="compositionally biased region" description="Low complexity" evidence="1">
    <location>
        <begin position="100"/>
        <end position="110"/>
    </location>
</feature>
<reference evidence="5" key="5">
    <citation type="submission" date="2018-04" db="UniProtKB">
        <authorList>
            <consortium name="EnsemblFungi"/>
        </authorList>
    </citation>
    <scope>IDENTIFICATION</scope>
    <source>
        <strain evidence="5">R3-111a-1</strain>
    </source>
</reference>
<sequence length="359" mass="39355">MVLSRTLFGLVCLFGTSQAASYQLYKHVDSKNFESEFEMDAMETDPTLGNVLYVDKATAKGDKLLGVKDGEIYIGVDHRTKIPSTGGSPAPAAPAPAKPAPANQQSPQKPLLARKDDGISIKRKSVRVKSADVYNSNTLFIFDVSHAPVGPAVWPAIWTFGNTEGDGIGWPNKGEIDIMEGINSMTTNSVSLHMDESCKAASNKGSTNELTTFQGNCNEGRGGTGCKQETKEPAAYGTEFNKRRGGVYAMEWTDARISVWFFPRGGKIPDIKNPDPASWGKPMASFTNCDFRKFRDHRIIINITLCGQWAGKTDEWGNDAKCPGCKNMAMECKDFVAAFPEKFTEAYWQIKTISTFKAK</sequence>
<dbReference type="EMBL" id="GL385399">
    <property type="protein sequence ID" value="EJT73346.1"/>
    <property type="molecule type" value="Genomic_DNA"/>
</dbReference>
<organism evidence="4">
    <name type="scientific">Gaeumannomyces tritici (strain R3-111a-1)</name>
    <name type="common">Wheat and barley take-all root rot fungus</name>
    <name type="synonym">Gaeumannomyces graminis var. tritici</name>
    <dbReference type="NCBI Taxonomy" id="644352"/>
    <lineage>
        <taxon>Eukaryota</taxon>
        <taxon>Fungi</taxon>
        <taxon>Dikarya</taxon>
        <taxon>Ascomycota</taxon>
        <taxon>Pezizomycotina</taxon>
        <taxon>Sordariomycetes</taxon>
        <taxon>Sordariomycetidae</taxon>
        <taxon>Magnaporthales</taxon>
        <taxon>Magnaporthaceae</taxon>
        <taxon>Gaeumannomyces</taxon>
    </lineage>
</organism>
<dbReference type="EnsemblFungi" id="EJT73346">
    <property type="protein sequence ID" value="EJT73346"/>
    <property type="gene ID" value="GGTG_10190"/>
</dbReference>
<proteinExistence type="predicted"/>
<reference evidence="6" key="1">
    <citation type="submission" date="2010-07" db="EMBL/GenBank/DDBJ databases">
        <title>The genome sequence of Gaeumannomyces graminis var. tritici strain R3-111a-1.</title>
        <authorList>
            <consortium name="The Broad Institute Genome Sequencing Platform"/>
            <person name="Ma L.-J."/>
            <person name="Dead R."/>
            <person name="Young S."/>
            <person name="Zeng Q."/>
            <person name="Koehrsen M."/>
            <person name="Alvarado L."/>
            <person name="Berlin A."/>
            <person name="Chapman S.B."/>
            <person name="Chen Z."/>
            <person name="Freedman E."/>
            <person name="Gellesch M."/>
            <person name="Goldberg J."/>
            <person name="Griggs A."/>
            <person name="Gujja S."/>
            <person name="Heilman E.R."/>
            <person name="Heiman D."/>
            <person name="Hepburn T."/>
            <person name="Howarth C."/>
            <person name="Jen D."/>
            <person name="Larson L."/>
            <person name="Mehta T."/>
            <person name="Neiman D."/>
            <person name="Pearson M."/>
            <person name="Roberts A."/>
            <person name="Saif S."/>
            <person name="Shea T."/>
            <person name="Shenoy N."/>
            <person name="Sisk P."/>
            <person name="Stolte C."/>
            <person name="Sykes S."/>
            <person name="Walk T."/>
            <person name="White J."/>
            <person name="Yandava C."/>
            <person name="Haas B."/>
            <person name="Nusbaum C."/>
            <person name="Birren B."/>
        </authorList>
    </citation>
    <scope>NUCLEOTIDE SEQUENCE [LARGE SCALE GENOMIC DNA]</scope>
    <source>
        <strain evidence="6">R3-111a-1</strain>
    </source>
</reference>